<sequence>MARLIPPSPPSRIPDVANLACSECVVDCNDAACMAEIDDRCTEKCVIVPCDSPEHGDIECPEGNCESPCGLPDNCPLAGHPHAACETLQHGGITCAQGSCSIACESTCDDPDNCFLVNTTDCIPPYGSQDLAEHDFAPHTHPGDWDAALEAMLCSCTSPPQDESHETISHNLLRGSYAVPSPTLSTLASPSETNSLPSAFNSPIQLPAYTPSLYLTQPPAHVVPPGHSCLWNGCGSRFVSLEELATHVNISHLRSFSSQILEPVAGPSSYLRLTSDALGLSCQWDNCHEYSSTSVNSNSLRLDDALNSLAGHLLHDHLGLQGGRRDETVMTTDHTTLADVGLPDPVPNLEQDVEMRVEEQRSDDRDQDMPLAGSAKQDEIDKPKNEHQDPTTVEVKIPTPTMGAAEKCGWHGCELSFASVDDLMNHLTAEHVGSGKNHYECFWNGCERNGQNGFGSKQKVCRHLQMHTGHKPFQCKLCKQHFSEAATLQQHMRRHTQEKPYTCDFPGCGKAFAIAGALTIHRRTHMGLKPFKCSHCERAFSESSNLSKHLRTHTGVRPYVCHEPGCKKTFGRPDQYSRHQRVHLKRNLAASPRNDGDMSPPSQPHLPGS</sequence>
<keyword evidence="6 14" id="KW-0863">Zinc-finger</keyword>
<evidence type="ECO:0000256" key="10">
    <source>
        <dbReference type="ARBA" id="ARBA00023125"/>
    </source>
</evidence>
<protein>
    <recommendedName>
        <fullName evidence="13">Wilms tumor protein homolog</fullName>
    </recommendedName>
</protein>
<evidence type="ECO:0000256" key="5">
    <source>
        <dbReference type="ARBA" id="ARBA00022737"/>
    </source>
</evidence>
<keyword evidence="12" id="KW-0539">Nucleus</keyword>
<keyword evidence="18" id="KW-1185">Reference proteome</keyword>
<feature type="domain" description="C2H2-type" evidence="16">
    <location>
        <begin position="501"/>
        <end position="530"/>
    </location>
</feature>
<dbReference type="OrthoDB" id="3437960at2759"/>
<evidence type="ECO:0000313" key="17">
    <source>
        <dbReference type="EMBL" id="KAF8475311.1"/>
    </source>
</evidence>
<accession>A0A9P5T5V7</accession>
<evidence type="ECO:0000256" key="13">
    <source>
        <dbReference type="ARBA" id="ARBA00069242"/>
    </source>
</evidence>
<evidence type="ECO:0000256" key="3">
    <source>
        <dbReference type="ARBA" id="ARBA00022499"/>
    </source>
</evidence>
<feature type="region of interest" description="Disordered" evidence="15">
    <location>
        <begin position="356"/>
        <end position="392"/>
    </location>
</feature>
<dbReference type="Pfam" id="PF00096">
    <property type="entry name" value="zf-C2H2"/>
    <property type="match status" value="4"/>
</dbReference>
<dbReference type="AlphaFoldDB" id="A0A9P5T5V7"/>
<gene>
    <name evidence="17" type="ORF">DFH94DRAFT_119565</name>
</gene>
<dbReference type="PANTHER" id="PTHR14003">
    <property type="entry name" value="TRANSCRIPTIONAL REPRESSOR PROTEIN YY"/>
    <property type="match status" value="1"/>
</dbReference>
<dbReference type="GO" id="GO:0000978">
    <property type="term" value="F:RNA polymerase II cis-regulatory region sequence-specific DNA binding"/>
    <property type="evidence" value="ECO:0007669"/>
    <property type="project" value="TreeGrafter"/>
</dbReference>
<evidence type="ECO:0000256" key="15">
    <source>
        <dbReference type="SAM" id="MobiDB-lite"/>
    </source>
</evidence>
<dbReference type="GO" id="GO:0005730">
    <property type="term" value="C:nucleolus"/>
    <property type="evidence" value="ECO:0007669"/>
    <property type="project" value="UniProtKB-SubCell"/>
</dbReference>
<evidence type="ECO:0000313" key="18">
    <source>
        <dbReference type="Proteomes" id="UP000759537"/>
    </source>
</evidence>
<comment type="caution">
    <text evidence="17">The sequence shown here is derived from an EMBL/GenBank/DDBJ whole genome shotgun (WGS) entry which is preliminary data.</text>
</comment>
<name>A0A9P5T5V7_9AGAM</name>
<evidence type="ECO:0000256" key="6">
    <source>
        <dbReference type="ARBA" id="ARBA00022771"/>
    </source>
</evidence>
<organism evidence="17 18">
    <name type="scientific">Russula ochroleuca</name>
    <dbReference type="NCBI Taxonomy" id="152965"/>
    <lineage>
        <taxon>Eukaryota</taxon>
        <taxon>Fungi</taxon>
        <taxon>Dikarya</taxon>
        <taxon>Basidiomycota</taxon>
        <taxon>Agaricomycotina</taxon>
        <taxon>Agaricomycetes</taxon>
        <taxon>Russulales</taxon>
        <taxon>Russulaceae</taxon>
        <taxon>Russula</taxon>
    </lineage>
</organism>
<dbReference type="PROSITE" id="PS50157">
    <property type="entry name" value="ZINC_FINGER_C2H2_2"/>
    <property type="match status" value="4"/>
</dbReference>
<feature type="domain" description="C2H2-type" evidence="16">
    <location>
        <begin position="531"/>
        <end position="558"/>
    </location>
</feature>
<dbReference type="GO" id="GO:0000981">
    <property type="term" value="F:DNA-binding transcription factor activity, RNA polymerase II-specific"/>
    <property type="evidence" value="ECO:0007669"/>
    <property type="project" value="TreeGrafter"/>
</dbReference>
<keyword evidence="5" id="KW-0677">Repeat</keyword>
<evidence type="ECO:0000256" key="11">
    <source>
        <dbReference type="ARBA" id="ARBA00023163"/>
    </source>
</evidence>
<evidence type="ECO:0000256" key="2">
    <source>
        <dbReference type="ARBA" id="ARBA00004642"/>
    </source>
</evidence>
<evidence type="ECO:0000256" key="12">
    <source>
        <dbReference type="ARBA" id="ARBA00023242"/>
    </source>
</evidence>
<dbReference type="GO" id="GO:0000785">
    <property type="term" value="C:chromatin"/>
    <property type="evidence" value="ECO:0007669"/>
    <property type="project" value="TreeGrafter"/>
</dbReference>
<dbReference type="Proteomes" id="UP000759537">
    <property type="component" value="Unassembled WGS sequence"/>
</dbReference>
<dbReference type="FunFam" id="3.30.160.60:FF:000063">
    <property type="entry name" value="Wilms tumor 1-KTS isoform"/>
    <property type="match status" value="1"/>
</dbReference>
<comment type="subcellular location">
    <subcellularLocation>
        <location evidence="1">Nucleus</location>
        <location evidence="1">Nucleolus</location>
    </subcellularLocation>
    <subcellularLocation>
        <location evidence="2">Nucleus</location>
        <location evidence="2">Nucleoplasm</location>
    </subcellularLocation>
</comment>
<feature type="domain" description="C2H2-type" evidence="16">
    <location>
        <begin position="559"/>
        <end position="588"/>
    </location>
</feature>
<dbReference type="InterPro" id="IPR013087">
    <property type="entry name" value="Znf_C2H2_type"/>
</dbReference>
<keyword evidence="10" id="KW-0238">DNA-binding</keyword>
<dbReference type="GO" id="GO:0005667">
    <property type="term" value="C:transcription regulator complex"/>
    <property type="evidence" value="ECO:0007669"/>
    <property type="project" value="TreeGrafter"/>
</dbReference>
<dbReference type="PANTHER" id="PTHR14003:SF19">
    <property type="entry name" value="YY2 TRANSCRIPTION FACTOR"/>
    <property type="match status" value="1"/>
</dbReference>
<keyword evidence="7" id="KW-0862">Zinc</keyword>
<evidence type="ECO:0000256" key="8">
    <source>
        <dbReference type="ARBA" id="ARBA00022843"/>
    </source>
</evidence>
<dbReference type="FunFam" id="3.30.160.60:FF:000064">
    <property type="entry name" value="Early growth response protein 3"/>
    <property type="match status" value="1"/>
</dbReference>
<dbReference type="PROSITE" id="PS00028">
    <property type="entry name" value="ZINC_FINGER_C2H2_1"/>
    <property type="match status" value="6"/>
</dbReference>
<keyword evidence="9" id="KW-0805">Transcription regulation</keyword>
<feature type="domain" description="C2H2-type" evidence="16">
    <location>
        <begin position="473"/>
        <end position="500"/>
    </location>
</feature>
<dbReference type="GO" id="GO:0005654">
    <property type="term" value="C:nucleoplasm"/>
    <property type="evidence" value="ECO:0007669"/>
    <property type="project" value="UniProtKB-SubCell"/>
</dbReference>
<reference evidence="17" key="2">
    <citation type="journal article" date="2020" name="Nat. Commun.">
        <title>Large-scale genome sequencing of mycorrhizal fungi provides insights into the early evolution of symbiotic traits.</title>
        <authorList>
            <person name="Miyauchi S."/>
            <person name="Kiss E."/>
            <person name="Kuo A."/>
            <person name="Drula E."/>
            <person name="Kohler A."/>
            <person name="Sanchez-Garcia M."/>
            <person name="Morin E."/>
            <person name="Andreopoulos B."/>
            <person name="Barry K.W."/>
            <person name="Bonito G."/>
            <person name="Buee M."/>
            <person name="Carver A."/>
            <person name="Chen C."/>
            <person name="Cichocki N."/>
            <person name="Clum A."/>
            <person name="Culley D."/>
            <person name="Crous P.W."/>
            <person name="Fauchery L."/>
            <person name="Girlanda M."/>
            <person name="Hayes R.D."/>
            <person name="Keri Z."/>
            <person name="LaButti K."/>
            <person name="Lipzen A."/>
            <person name="Lombard V."/>
            <person name="Magnuson J."/>
            <person name="Maillard F."/>
            <person name="Murat C."/>
            <person name="Nolan M."/>
            <person name="Ohm R.A."/>
            <person name="Pangilinan J."/>
            <person name="Pereira M.F."/>
            <person name="Perotto S."/>
            <person name="Peter M."/>
            <person name="Pfister S."/>
            <person name="Riley R."/>
            <person name="Sitrit Y."/>
            <person name="Stielow J.B."/>
            <person name="Szollosi G."/>
            <person name="Zifcakova L."/>
            <person name="Stursova M."/>
            <person name="Spatafora J.W."/>
            <person name="Tedersoo L."/>
            <person name="Vaario L.M."/>
            <person name="Yamada A."/>
            <person name="Yan M."/>
            <person name="Wang P."/>
            <person name="Xu J."/>
            <person name="Bruns T."/>
            <person name="Baldrian P."/>
            <person name="Vilgalys R."/>
            <person name="Dunand C."/>
            <person name="Henrissat B."/>
            <person name="Grigoriev I.V."/>
            <person name="Hibbett D."/>
            <person name="Nagy L.G."/>
            <person name="Martin F.M."/>
        </authorList>
    </citation>
    <scope>NUCLEOTIDE SEQUENCE</scope>
    <source>
        <strain evidence="17">Prilba</strain>
    </source>
</reference>
<evidence type="ECO:0000256" key="4">
    <source>
        <dbReference type="ARBA" id="ARBA00022723"/>
    </source>
</evidence>
<dbReference type="GO" id="GO:0008270">
    <property type="term" value="F:zinc ion binding"/>
    <property type="evidence" value="ECO:0007669"/>
    <property type="project" value="UniProtKB-KW"/>
</dbReference>
<evidence type="ECO:0000256" key="1">
    <source>
        <dbReference type="ARBA" id="ARBA00004604"/>
    </source>
</evidence>
<dbReference type="InterPro" id="IPR036236">
    <property type="entry name" value="Znf_C2H2_sf"/>
</dbReference>
<feature type="compositionally biased region" description="Basic and acidic residues" evidence="15">
    <location>
        <begin position="376"/>
        <end position="389"/>
    </location>
</feature>
<dbReference type="Gene3D" id="3.30.160.60">
    <property type="entry name" value="Classic Zinc Finger"/>
    <property type="match status" value="7"/>
</dbReference>
<keyword evidence="11" id="KW-0804">Transcription</keyword>
<dbReference type="SMART" id="SM00355">
    <property type="entry name" value="ZnF_C2H2"/>
    <property type="match status" value="7"/>
</dbReference>
<reference evidence="17" key="1">
    <citation type="submission" date="2019-10" db="EMBL/GenBank/DDBJ databases">
        <authorList>
            <consortium name="DOE Joint Genome Institute"/>
            <person name="Kuo A."/>
            <person name="Miyauchi S."/>
            <person name="Kiss E."/>
            <person name="Drula E."/>
            <person name="Kohler A."/>
            <person name="Sanchez-Garcia M."/>
            <person name="Andreopoulos B."/>
            <person name="Barry K.W."/>
            <person name="Bonito G."/>
            <person name="Buee M."/>
            <person name="Carver A."/>
            <person name="Chen C."/>
            <person name="Cichocki N."/>
            <person name="Clum A."/>
            <person name="Culley D."/>
            <person name="Crous P.W."/>
            <person name="Fauchery L."/>
            <person name="Girlanda M."/>
            <person name="Hayes R."/>
            <person name="Keri Z."/>
            <person name="LaButti K."/>
            <person name="Lipzen A."/>
            <person name="Lombard V."/>
            <person name="Magnuson J."/>
            <person name="Maillard F."/>
            <person name="Morin E."/>
            <person name="Murat C."/>
            <person name="Nolan M."/>
            <person name="Ohm R."/>
            <person name="Pangilinan J."/>
            <person name="Pereira M."/>
            <person name="Perotto S."/>
            <person name="Peter M."/>
            <person name="Riley R."/>
            <person name="Sitrit Y."/>
            <person name="Stielow B."/>
            <person name="Szollosi G."/>
            <person name="Zifcakova L."/>
            <person name="Stursova M."/>
            <person name="Spatafora J.W."/>
            <person name="Tedersoo L."/>
            <person name="Vaario L.-M."/>
            <person name="Yamada A."/>
            <person name="Yan M."/>
            <person name="Wang P."/>
            <person name="Xu J."/>
            <person name="Bruns T."/>
            <person name="Baldrian P."/>
            <person name="Vilgalys R."/>
            <person name="Henrissat B."/>
            <person name="Grigoriev I.V."/>
            <person name="Hibbett D."/>
            <person name="Nagy L.G."/>
            <person name="Martin F.M."/>
        </authorList>
    </citation>
    <scope>NUCLEOTIDE SEQUENCE</scope>
    <source>
        <strain evidence="17">Prilba</strain>
    </source>
</reference>
<evidence type="ECO:0000256" key="9">
    <source>
        <dbReference type="ARBA" id="ARBA00023015"/>
    </source>
</evidence>
<evidence type="ECO:0000256" key="7">
    <source>
        <dbReference type="ARBA" id="ARBA00022833"/>
    </source>
</evidence>
<feature type="compositionally biased region" description="Basic and acidic residues" evidence="15">
    <location>
        <begin position="356"/>
        <end position="368"/>
    </location>
</feature>
<evidence type="ECO:0000256" key="14">
    <source>
        <dbReference type="PROSITE-ProRule" id="PRU00042"/>
    </source>
</evidence>
<evidence type="ECO:0000259" key="16">
    <source>
        <dbReference type="PROSITE" id="PS50157"/>
    </source>
</evidence>
<keyword evidence="3" id="KW-1017">Isopeptide bond</keyword>
<proteinExistence type="predicted"/>
<dbReference type="SUPFAM" id="SSF57667">
    <property type="entry name" value="beta-beta-alpha zinc fingers"/>
    <property type="match status" value="4"/>
</dbReference>
<dbReference type="EMBL" id="WHVB01000016">
    <property type="protein sequence ID" value="KAF8475311.1"/>
    <property type="molecule type" value="Genomic_DNA"/>
</dbReference>
<keyword evidence="8" id="KW-0832">Ubl conjugation</keyword>
<keyword evidence="4" id="KW-0479">Metal-binding</keyword>
<dbReference type="GO" id="GO:0031519">
    <property type="term" value="C:PcG protein complex"/>
    <property type="evidence" value="ECO:0007669"/>
    <property type="project" value="TreeGrafter"/>
</dbReference>
<feature type="region of interest" description="Disordered" evidence="15">
    <location>
        <begin position="587"/>
        <end position="609"/>
    </location>
</feature>